<evidence type="ECO:0000313" key="6">
    <source>
        <dbReference type="Proteomes" id="UP001146067"/>
    </source>
</evidence>
<feature type="region of interest" description="Disordered" evidence="3">
    <location>
        <begin position="261"/>
        <end position="284"/>
    </location>
</feature>
<dbReference type="GO" id="GO:0003841">
    <property type="term" value="F:1-acylglycerol-3-phosphate O-acyltransferase activity"/>
    <property type="evidence" value="ECO:0007669"/>
    <property type="project" value="TreeGrafter"/>
</dbReference>
<dbReference type="Proteomes" id="UP001146067">
    <property type="component" value="Unassembled WGS sequence"/>
</dbReference>
<dbReference type="InterPro" id="IPR002123">
    <property type="entry name" value="Plipid/glycerol_acylTrfase"/>
</dbReference>
<dbReference type="RefSeq" id="WP_270111603.1">
    <property type="nucleotide sequence ID" value="NZ_JAPZVP010000015.1"/>
</dbReference>
<feature type="region of interest" description="Disordered" evidence="3">
    <location>
        <begin position="1"/>
        <end position="36"/>
    </location>
</feature>
<organism evidence="5 6">
    <name type="scientific">Glycomyces luteolus</name>
    <dbReference type="NCBI Taxonomy" id="2670330"/>
    <lineage>
        <taxon>Bacteria</taxon>
        <taxon>Bacillati</taxon>
        <taxon>Actinomycetota</taxon>
        <taxon>Actinomycetes</taxon>
        <taxon>Glycomycetales</taxon>
        <taxon>Glycomycetaceae</taxon>
        <taxon>Glycomyces</taxon>
    </lineage>
</organism>
<evidence type="ECO:0000259" key="4">
    <source>
        <dbReference type="SMART" id="SM00563"/>
    </source>
</evidence>
<evidence type="ECO:0000313" key="5">
    <source>
        <dbReference type="EMBL" id="MDA1361587.1"/>
    </source>
</evidence>
<name>A0A9X3SRF8_9ACTN</name>
<reference evidence="5" key="1">
    <citation type="submission" date="2022-12" db="EMBL/GenBank/DDBJ databases">
        <title>Gycomyces niveus sp.nov.,a novel actinomycete isolated from soil in Shouguan.</title>
        <authorList>
            <person name="Yang X."/>
        </authorList>
    </citation>
    <scope>NUCLEOTIDE SEQUENCE</scope>
    <source>
        <strain evidence="5">NEAU-A15</strain>
    </source>
</reference>
<keyword evidence="6" id="KW-1185">Reference proteome</keyword>
<dbReference type="AlphaFoldDB" id="A0A9X3SRF8"/>
<dbReference type="GO" id="GO:0005886">
    <property type="term" value="C:plasma membrane"/>
    <property type="evidence" value="ECO:0007669"/>
    <property type="project" value="TreeGrafter"/>
</dbReference>
<gene>
    <name evidence="5" type="ORF">O1R50_18310</name>
</gene>
<dbReference type="PANTHER" id="PTHR10434">
    <property type="entry name" value="1-ACYL-SN-GLYCEROL-3-PHOSPHATE ACYLTRANSFERASE"/>
    <property type="match status" value="1"/>
</dbReference>
<feature type="compositionally biased region" description="Basic and acidic residues" evidence="3">
    <location>
        <begin position="1"/>
        <end position="12"/>
    </location>
</feature>
<feature type="domain" description="Phospholipid/glycerol acyltransferase" evidence="4">
    <location>
        <begin position="83"/>
        <end position="201"/>
    </location>
</feature>
<keyword evidence="1" id="KW-0808">Transferase</keyword>
<dbReference type="SMART" id="SM00563">
    <property type="entry name" value="PlsC"/>
    <property type="match status" value="1"/>
</dbReference>
<evidence type="ECO:0000256" key="2">
    <source>
        <dbReference type="ARBA" id="ARBA00023315"/>
    </source>
</evidence>
<protein>
    <submittedName>
        <fullName evidence="5">Lysophospholipid acyltransferase family protein</fullName>
    </submittedName>
</protein>
<feature type="compositionally biased region" description="Basic and acidic residues" evidence="3">
    <location>
        <begin position="272"/>
        <end position="284"/>
    </location>
</feature>
<accession>A0A9X3SRF8</accession>
<dbReference type="SUPFAM" id="SSF69593">
    <property type="entry name" value="Glycerol-3-phosphate (1)-acyltransferase"/>
    <property type="match status" value="1"/>
</dbReference>
<comment type="caution">
    <text evidence="5">The sequence shown here is derived from an EMBL/GenBank/DDBJ whole genome shotgun (WGS) entry which is preliminary data.</text>
</comment>
<sequence length="284" mass="31585">MQCTDDPVHDGTGRAQTAEPFPEKASQQVTEPRPEAQYTFRRKGGDALRPDVRVYANIVKGAMLGLSRRNWAGMEHIPLKGPAILVWNHYSDIDPLLVVHYVYNAGRHPRFLLKESILRIPLVGPLVRSTGQIPVKRGSAEAADSLRTLERELAQGHVVIMSPEGTVTKEPNRWPMRGKTGIARLALESGAPVIPIVQWGALGIHDRKRDPKFKIGRKPVTVRALPPVDLSPWQSKQPTREDLAAVTDRIMEALRAGLAEIRGQEAPPLFDPRQHRSDESESSE</sequence>
<dbReference type="CDD" id="cd07989">
    <property type="entry name" value="LPLAT_AGPAT-like"/>
    <property type="match status" value="1"/>
</dbReference>
<dbReference type="PANTHER" id="PTHR10434:SF55">
    <property type="entry name" value="POSSIBLE ACYLTRANSFERASE"/>
    <property type="match status" value="1"/>
</dbReference>
<proteinExistence type="predicted"/>
<dbReference type="Pfam" id="PF01553">
    <property type="entry name" value="Acyltransferase"/>
    <property type="match status" value="1"/>
</dbReference>
<evidence type="ECO:0000256" key="1">
    <source>
        <dbReference type="ARBA" id="ARBA00022679"/>
    </source>
</evidence>
<evidence type="ECO:0000256" key="3">
    <source>
        <dbReference type="SAM" id="MobiDB-lite"/>
    </source>
</evidence>
<dbReference type="EMBL" id="JAPZVP010000015">
    <property type="protein sequence ID" value="MDA1361587.1"/>
    <property type="molecule type" value="Genomic_DNA"/>
</dbReference>
<keyword evidence="2 5" id="KW-0012">Acyltransferase</keyword>
<dbReference type="GO" id="GO:0006654">
    <property type="term" value="P:phosphatidic acid biosynthetic process"/>
    <property type="evidence" value="ECO:0007669"/>
    <property type="project" value="TreeGrafter"/>
</dbReference>